<comment type="caution">
    <text evidence="2">The sequence shown here is derived from an EMBL/GenBank/DDBJ whole genome shotgun (WGS) entry which is preliminary data.</text>
</comment>
<evidence type="ECO:0000313" key="3">
    <source>
        <dbReference type="Proteomes" id="UP000697107"/>
    </source>
</evidence>
<dbReference type="AlphaFoldDB" id="A0A8T1GHY4"/>
<sequence>MLPDYKNQATHRESQRSVAALTPPSEHEETDSTSTQQSTYKPNEQTRSLSPLRTCDEALDLSTRSN</sequence>
<proteinExistence type="predicted"/>
<name>A0A8T1GHY4_9STRA</name>
<gene>
    <name evidence="2" type="ORF">PC118_g6338</name>
</gene>
<feature type="region of interest" description="Disordered" evidence="1">
    <location>
        <begin position="1"/>
        <end position="66"/>
    </location>
</feature>
<feature type="compositionally biased region" description="Polar residues" evidence="1">
    <location>
        <begin position="40"/>
        <end position="51"/>
    </location>
</feature>
<accession>A0A8T1GHY4</accession>
<organism evidence="2 3">
    <name type="scientific">Phytophthora cactorum</name>
    <dbReference type="NCBI Taxonomy" id="29920"/>
    <lineage>
        <taxon>Eukaryota</taxon>
        <taxon>Sar</taxon>
        <taxon>Stramenopiles</taxon>
        <taxon>Oomycota</taxon>
        <taxon>Peronosporomycetes</taxon>
        <taxon>Peronosporales</taxon>
        <taxon>Peronosporaceae</taxon>
        <taxon>Phytophthora</taxon>
    </lineage>
</organism>
<evidence type="ECO:0000313" key="2">
    <source>
        <dbReference type="EMBL" id="KAG2989145.1"/>
    </source>
</evidence>
<dbReference type="Proteomes" id="UP000697107">
    <property type="component" value="Unassembled WGS sequence"/>
</dbReference>
<evidence type="ECO:0000256" key="1">
    <source>
        <dbReference type="SAM" id="MobiDB-lite"/>
    </source>
</evidence>
<reference evidence="2" key="1">
    <citation type="submission" date="2018-10" db="EMBL/GenBank/DDBJ databases">
        <title>Effector identification in a new, highly contiguous assembly of the strawberry crown rot pathogen Phytophthora cactorum.</title>
        <authorList>
            <person name="Armitage A.D."/>
            <person name="Nellist C.F."/>
            <person name="Bates H."/>
            <person name="Vickerstaff R.J."/>
            <person name="Harrison R.J."/>
        </authorList>
    </citation>
    <scope>NUCLEOTIDE SEQUENCE</scope>
    <source>
        <strain evidence="2">P415</strain>
    </source>
</reference>
<protein>
    <submittedName>
        <fullName evidence="2">Uncharacterized protein</fullName>
    </submittedName>
</protein>
<dbReference type="EMBL" id="RCML01000139">
    <property type="protein sequence ID" value="KAG2989145.1"/>
    <property type="molecule type" value="Genomic_DNA"/>
</dbReference>